<keyword evidence="4 7" id="KW-0175">Coiled coil</keyword>
<dbReference type="EMBL" id="WVUK01000058">
    <property type="protein sequence ID" value="KAF7491978.1"/>
    <property type="molecule type" value="Genomic_DNA"/>
</dbReference>
<evidence type="ECO:0000313" key="11">
    <source>
        <dbReference type="Proteomes" id="UP000070412"/>
    </source>
</evidence>
<keyword evidence="6" id="KW-0966">Cell projection</keyword>
<keyword evidence="5" id="KW-0969">Cilium</keyword>
<proteinExistence type="inferred from homology"/>
<dbReference type="PANTHER" id="PTHR21547:SF0">
    <property type="entry name" value="CLUSTERIN-ASSOCIATED PROTEIN 1"/>
    <property type="match status" value="1"/>
</dbReference>
<keyword evidence="3" id="KW-0970">Cilium biogenesis/degradation</keyword>
<evidence type="ECO:0000256" key="4">
    <source>
        <dbReference type="ARBA" id="ARBA00023054"/>
    </source>
</evidence>
<gene>
    <name evidence="9" type="ORF">SSS_3816</name>
</gene>
<evidence type="ECO:0000256" key="6">
    <source>
        <dbReference type="ARBA" id="ARBA00023273"/>
    </source>
</evidence>
<evidence type="ECO:0000256" key="3">
    <source>
        <dbReference type="ARBA" id="ARBA00022794"/>
    </source>
</evidence>
<reference evidence="11" key="1">
    <citation type="journal article" date="2020" name="PLoS Negl. Trop. Dis.">
        <title>High-quality nuclear genome for Sarcoptes scabiei-A critical resource for a neglected parasite.</title>
        <authorList>
            <person name="Korhonen P.K."/>
            <person name="Gasser R.B."/>
            <person name="Ma G."/>
            <person name="Wang T."/>
            <person name="Stroehlein A.J."/>
            <person name="Young N.D."/>
            <person name="Ang C.S."/>
            <person name="Fernando D.D."/>
            <person name="Lu H.C."/>
            <person name="Taylor S."/>
            <person name="Reynolds S.L."/>
            <person name="Mofiz E."/>
            <person name="Najaraj S.H."/>
            <person name="Gowda H."/>
            <person name="Madugundu A."/>
            <person name="Renuse S."/>
            <person name="Holt D."/>
            <person name="Pandey A."/>
            <person name="Papenfuss A.T."/>
            <person name="Fischer K."/>
        </authorList>
    </citation>
    <scope>NUCLEOTIDE SEQUENCE [LARGE SCALE GENOMIC DNA]</scope>
</reference>
<evidence type="ECO:0000313" key="10">
    <source>
        <dbReference type="EnsemblMetazoa" id="KAF7491978.1"/>
    </source>
</evidence>
<keyword evidence="11" id="KW-1185">Reference proteome</keyword>
<feature type="region of interest" description="Disordered" evidence="8">
    <location>
        <begin position="116"/>
        <end position="146"/>
    </location>
</feature>
<evidence type="ECO:0000256" key="2">
    <source>
        <dbReference type="ARBA" id="ARBA00008340"/>
    </source>
</evidence>
<name>A0A834REA8_SARSC</name>
<evidence type="ECO:0000256" key="7">
    <source>
        <dbReference type="SAM" id="Coils"/>
    </source>
</evidence>
<dbReference type="AlphaFoldDB" id="A0A834REA8"/>
<protein>
    <submittedName>
        <fullName evidence="9">Clusterin-associated protein 1 -like protein</fullName>
    </submittedName>
</protein>
<feature type="compositionally biased region" description="Basic and acidic residues" evidence="8">
    <location>
        <begin position="539"/>
        <end position="550"/>
    </location>
</feature>
<dbReference type="PANTHER" id="PTHR21547">
    <property type="entry name" value="CLUSTERIN ASSOCIATED PROTEIN 1"/>
    <property type="match status" value="1"/>
</dbReference>
<reference evidence="9" key="2">
    <citation type="submission" date="2020-01" db="EMBL/GenBank/DDBJ databases">
        <authorList>
            <person name="Korhonen P.K.K."/>
            <person name="Guangxu M.G."/>
            <person name="Wang T.W."/>
            <person name="Stroehlein A.J.S."/>
            <person name="Young N.D."/>
            <person name="Ang C.-S.A."/>
            <person name="Fernando D.W.F."/>
            <person name="Lu H.L."/>
            <person name="Taylor S.T."/>
            <person name="Ehtesham M.E.M."/>
            <person name="Najaraj S.H.N."/>
            <person name="Harsha G.H.G."/>
            <person name="Madugundu A.M."/>
            <person name="Renuse S.R."/>
            <person name="Holt D.H."/>
            <person name="Pandey A.P."/>
            <person name="Papenfuss A.P."/>
            <person name="Gasser R.B.G."/>
            <person name="Fischer K.F."/>
        </authorList>
    </citation>
    <scope>NUCLEOTIDE SEQUENCE</scope>
    <source>
        <strain evidence="9">SSS_KF_BRIS2020</strain>
    </source>
</reference>
<reference evidence="10" key="3">
    <citation type="submission" date="2022-06" db="UniProtKB">
        <authorList>
            <consortium name="EnsemblMetazoa"/>
        </authorList>
    </citation>
    <scope>IDENTIFICATION</scope>
</reference>
<evidence type="ECO:0000256" key="1">
    <source>
        <dbReference type="ARBA" id="ARBA00004138"/>
    </source>
</evidence>
<organism evidence="9">
    <name type="scientific">Sarcoptes scabiei</name>
    <name type="common">Itch mite</name>
    <name type="synonym">Acarus scabiei</name>
    <dbReference type="NCBI Taxonomy" id="52283"/>
    <lineage>
        <taxon>Eukaryota</taxon>
        <taxon>Metazoa</taxon>
        <taxon>Ecdysozoa</taxon>
        <taxon>Arthropoda</taxon>
        <taxon>Chelicerata</taxon>
        <taxon>Arachnida</taxon>
        <taxon>Acari</taxon>
        <taxon>Acariformes</taxon>
        <taxon>Sarcoptiformes</taxon>
        <taxon>Astigmata</taxon>
        <taxon>Psoroptidia</taxon>
        <taxon>Sarcoptoidea</taxon>
        <taxon>Sarcoptidae</taxon>
        <taxon>Sarcoptinae</taxon>
        <taxon>Sarcoptes</taxon>
    </lineage>
</organism>
<comment type="similarity">
    <text evidence="2">Belongs to the CLUAP1 family.</text>
</comment>
<dbReference type="Pfam" id="PF10234">
    <property type="entry name" value="Cluap1"/>
    <property type="match status" value="1"/>
</dbReference>
<dbReference type="InterPro" id="IPR019366">
    <property type="entry name" value="Clusterin-associated_protein-1"/>
</dbReference>
<comment type="subcellular location">
    <subcellularLocation>
        <location evidence="1">Cell projection</location>
        <location evidence="1">Cilium</location>
    </subcellularLocation>
</comment>
<feature type="compositionally biased region" description="Acidic residues" evidence="8">
    <location>
        <begin position="127"/>
        <end position="137"/>
    </location>
</feature>
<evidence type="ECO:0000256" key="5">
    <source>
        <dbReference type="ARBA" id="ARBA00023069"/>
    </source>
</evidence>
<dbReference type="GO" id="GO:0060271">
    <property type="term" value="P:cilium assembly"/>
    <property type="evidence" value="ECO:0007669"/>
    <property type="project" value="TreeGrafter"/>
</dbReference>
<feature type="region of interest" description="Disordered" evidence="8">
    <location>
        <begin position="475"/>
        <end position="570"/>
    </location>
</feature>
<feature type="coiled-coil region" evidence="7">
    <location>
        <begin position="230"/>
        <end position="330"/>
    </location>
</feature>
<feature type="compositionally biased region" description="Polar residues" evidence="8">
    <location>
        <begin position="522"/>
        <end position="537"/>
    </location>
</feature>
<dbReference type="GO" id="GO:0005815">
    <property type="term" value="C:microtubule organizing center"/>
    <property type="evidence" value="ECO:0007669"/>
    <property type="project" value="TreeGrafter"/>
</dbReference>
<dbReference type="GO" id="GO:0030992">
    <property type="term" value="C:intraciliary transport particle B"/>
    <property type="evidence" value="ECO:0007669"/>
    <property type="project" value="TreeGrafter"/>
</dbReference>
<dbReference type="GO" id="GO:0005929">
    <property type="term" value="C:cilium"/>
    <property type="evidence" value="ECO:0007669"/>
    <property type="project" value="UniProtKB-SubCell"/>
</dbReference>
<evidence type="ECO:0000313" key="9">
    <source>
        <dbReference type="EMBL" id="KAF7491978.1"/>
    </source>
</evidence>
<dbReference type="EnsemblMetazoa" id="SSS_3816s_mrna">
    <property type="protein sequence ID" value="KAF7491978.1"/>
    <property type="gene ID" value="SSS_3816"/>
</dbReference>
<accession>A0A834REA8</accession>
<feature type="compositionally biased region" description="Acidic residues" evidence="8">
    <location>
        <begin position="501"/>
        <end position="519"/>
    </location>
</feature>
<feature type="region of interest" description="Disordered" evidence="8">
    <location>
        <begin position="436"/>
        <end position="459"/>
    </location>
</feature>
<feature type="compositionally biased region" description="Polar residues" evidence="8">
    <location>
        <begin position="116"/>
        <end position="125"/>
    </location>
</feature>
<dbReference type="Proteomes" id="UP000070412">
    <property type="component" value="Unassembled WGS sequence"/>
</dbReference>
<feature type="compositionally biased region" description="Acidic residues" evidence="8">
    <location>
        <begin position="476"/>
        <end position="491"/>
    </location>
</feature>
<sequence length="570" mass="66634">MSSTYHFMRNFIAIMRSLGYPREISIENFRYPNFALMADILVFLLERFDPEAKIEKQIENENERLRFVLSASHLMVNRANLDINVKKLYMADINSVQEMIKLAKLIQDVWNVSANKNDPNRQANGNEENDYDEDDRNDQDSGHGDDEMIRSFVSEETELRNIADSHRFDQTMISNFNSFKKNQITSDIYETAANFYDSISVYDKNKNDLQKAIVKQMSIDQIESSIRESIQILQQGIIEMQNRKETFERDIEDLDVKIERKQNELNRNKKRLQNVNAQRPSYMDELEKIEEEIVQIYDQYVSHSRCLFFLEQKIEEFEELERLKIEERQKQIEQILDQIKIDNFVKSDSDYRSNNGQENGLNNDEIATMIERNDEDQDRIAQSDLSDNEIDRFDSNNIIENNRKIESKRRDVKQNHLKIRSDKSERLLMTNTVTVKNPRSPIALSNSRTDQSINKSGINSERSAKTARIFTYGSLLEDDNDDDDDDDDDDKSEANLKMSDSEIDLDAIDDSDDEDDEDISLNFKNLNPSSQTNQSKSDLIIERKKSEENLKANNFGDKNDEGGDDDDDDF</sequence>
<dbReference type="OrthoDB" id="438545at2759"/>
<evidence type="ECO:0000256" key="8">
    <source>
        <dbReference type="SAM" id="MobiDB-lite"/>
    </source>
</evidence>